<dbReference type="RefSeq" id="WP_139098523.1">
    <property type="nucleotide sequence ID" value="NZ_VDFW01000019.1"/>
</dbReference>
<dbReference type="OrthoDB" id="4803763at2"/>
<feature type="transmembrane region" description="Helical" evidence="6">
    <location>
        <begin position="12"/>
        <end position="34"/>
    </location>
</feature>
<protein>
    <submittedName>
        <fullName evidence="7">UPF0104 family protein</fullName>
    </submittedName>
</protein>
<feature type="transmembrane region" description="Helical" evidence="6">
    <location>
        <begin position="241"/>
        <end position="258"/>
    </location>
</feature>
<feature type="transmembrane region" description="Helical" evidence="6">
    <location>
        <begin position="123"/>
        <end position="147"/>
    </location>
</feature>
<dbReference type="Pfam" id="PF03706">
    <property type="entry name" value="LPG_synthase_TM"/>
    <property type="match status" value="1"/>
</dbReference>
<dbReference type="InterPro" id="IPR022791">
    <property type="entry name" value="L-PG_synthase/AglD"/>
</dbReference>
<dbReference type="AlphaFoldDB" id="A0A5C4LZ35"/>
<comment type="subcellular location">
    <subcellularLocation>
        <location evidence="1">Cell membrane</location>
        <topology evidence="1">Multi-pass membrane protein</topology>
    </subcellularLocation>
</comment>
<evidence type="ECO:0000256" key="6">
    <source>
        <dbReference type="SAM" id="Phobius"/>
    </source>
</evidence>
<comment type="caution">
    <text evidence="7">The sequence shown here is derived from an EMBL/GenBank/DDBJ whole genome shotgun (WGS) entry which is preliminary data.</text>
</comment>
<reference evidence="7 8" key="1">
    <citation type="submission" date="2019-06" db="EMBL/GenBank/DDBJ databases">
        <title>Amycolatopsis alkalitolerans sp. nov., isolated from Gastrodia elata Blume.</title>
        <authorList>
            <person name="Narsing Rao M.P."/>
            <person name="Li W.J."/>
        </authorList>
    </citation>
    <scope>NUCLEOTIDE SEQUENCE [LARGE SCALE GENOMIC DNA]</scope>
    <source>
        <strain evidence="7 8">SYSUP0005</strain>
    </source>
</reference>
<keyword evidence="5 6" id="KW-0472">Membrane</keyword>
<dbReference type="EMBL" id="VDFW01000019">
    <property type="protein sequence ID" value="TNC23566.1"/>
    <property type="molecule type" value="Genomic_DNA"/>
</dbReference>
<accession>A0A5C4LZ35</accession>
<keyword evidence="8" id="KW-1185">Reference proteome</keyword>
<dbReference type="GO" id="GO:0005886">
    <property type="term" value="C:plasma membrane"/>
    <property type="evidence" value="ECO:0007669"/>
    <property type="project" value="UniProtKB-SubCell"/>
</dbReference>
<name>A0A5C4LZ35_9PSEU</name>
<evidence type="ECO:0000256" key="2">
    <source>
        <dbReference type="ARBA" id="ARBA00022475"/>
    </source>
</evidence>
<evidence type="ECO:0000313" key="8">
    <source>
        <dbReference type="Proteomes" id="UP000305546"/>
    </source>
</evidence>
<keyword evidence="2" id="KW-1003">Cell membrane</keyword>
<organism evidence="7 8">
    <name type="scientific">Amycolatopsis alkalitolerans</name>
    <dbReference type="NCBI Taxonomy" id="2547244"/>
    <lineage>
        <taxon>Bacteria</taxon>
        <taxon>Bacillati</taxon>
        <taxon>Actinomycetota</taxon>
        <taxon>Actinomycetes</taxon>
        <taxon>Pseudonocardiales</taxon>
        <taxon>Pseudonocardiaceae</taxon>
        <taxon>Amycolatopsis</taxon>
    </lineage>
</organism>
<keyword evidence="4 6" id="KW-1133">Transmembrane helix</keyword>
<evidence type="ECO:0000256" key="4">
    <source>
        <dbReference type="ARBA" id="ARBA00022989"/>
    </source>
</evidence>
<feature type="transmembrane region" description="Helical" evidence="6">
    <location>
        <begin position="185"/>
        <end position="203"/>
    </location>
</feature>
<dbReference type="PANTHER" id="PTHR40277">
    <property type="entry name" value="BLL5419 PROTEIN"/>
    <property type="match status" value="1"/>
</dbReference>
<evidence type="ECO:0000256" key="5">
    <source>
        <dbReference type="ARBA" id="ARBA00023136"/>
    </source>
</evidence>
<sequence length="320" mass="32451">MFNRIWPWLKLLVGAGILGVLVWRVGSGAFLAGLRAIDGPALAAALVIGLATTVASAWRWCLVARRLGLPLKLGEAVTEYYRALLLNAVLPAGVLGDVHRAVSHGQQSGAMGRGVRAVFLERFAGQVVLIAVAVVVLLADPGLAGVLPGGDTAIAVVGVVLAAGALAAAARWGRGLLDRSTLPGVMLLSALTVVGHVTMYLVAIRASGLHAPVTTLVPLVVLTLLVMGLPVNIGGYGPREAFAAVAFGAAGLGAAHGVTAAVVYGVLTLVAALPGALVLFLRGQPNRARCVPKVATSAASTSLPLPAVAREGRPMTPDSV</sequence>
<feature type="transmembrane region" description="Helical" evidence="6">
    <location>
        <begin position="264"/>
        <end position="281"/>
    </location>
</feature>
<evidence type="ECO:0000313" key="7">
    <source>
        <dbReference type="EMBL" id="TNC23566.1"/>
    </source>
</evidence>
<proteinExistence type="predicted"/>
<feature type="transmembrane region" description="Helical" evidence="6">
    <location>
        <begin position="41"/>
        <end position="60"/>
    </location>
</feature>
<keyword evidence="3 6" id="KW-0812">Transmembrane</keyword>
<evidence type="ECO:0000256" key="1">
    <source>
        <dbReference type="ARBA" id="ARBA00004651"/>
    </source>
</evidence>
<dbReference type="PANTHER" id="PTHR40277:SF1">
    <property type="entry name" value="BLL5419 PROTEIN"/>
    <property type="match status" value="1"/>
</dbReference>
<feature type="transmembrane region" description="Helical" evidence="6">
    <location>
        <begin position="209"/>
        <end position="229"/>
    </location>
</feature>
<feature type="transmembrane region" description="Helical" evidence="6">
    <location>
        <begin position="153"/>
        <end position="173"/>
    </location>
</feature>
<evidence type="ECO:0000256" key="3">
    <source>
        <dbReference type="ARBA" id="ARBA00022692"/>
    </source>
</evidence>
<dbReference type="Proteomes" id="UP000305546">
    <property type="component" value="Unassembled WGS sequence"/>
</dbReference>
<gene>
    <name evidence="7" type="ORF">FG385_21310</name>
</gene>